<feature type="region of interest" description="Disordered" evidence="1">
    <location>
        <begin position="135"/>
        <end position="158"/>
    </location>
</feature>
<comment type="caution">
    <text evidence="4">The sequence shown here is derived from an EMBL/GenBank/DDBJ whole genome shotgun (WGS) entry which is preliminary data.</text>
</comment>
<dbReference type="InterPro" id="IPR012373">
    <property type="entry name" value="Ferrdict_sens_TM"/>
</dbReference>
<feature type="domain" description="FecR protein" evidence="2">
    <location>
        <begin position="220"/>
        <end position="322"/>
    </location>
</feature>
<evidence type="ECO:0008006" key="6">
    <source>
        <dbReference type="Google" id="ProtNLM"/>
    </source>
</evidence>
<dbReference type="PANTHER" id="PTHR30273:SF2">
    <property type="entry name" value="PROTEIN FECR"/>
    <property type="match status" value="1"/>
</dbReference>
<dbReference type="Proteomes" id="UP000607559">
    <property type="component" value="Unassembled WGS sequence"/>
</dbReference>
<accession>A0A8J2UIZ4</accession>
<evidence type="ECO:0000259" key="2">
    <source>
        <dbReference type="Pfam" id="PF04773"/>
    </source>
</evidence>
<organism evidence="4 5">
    <name type="scientific">Puia dinghuensis</name>
    <dbReference type="NCBI Taxonomy" id="1792502"/>
    <lineage>
        <taxon>Bacteria</taxon>
        <taxon>Pseudomonadati</taxon>
        <taxon>Bacteroidota</taxon>
        <taxon>Chitinophagia</taxon>
        <taxon>Chitinophagales</taxon>
        <taxon>Chitinophagaceae</taxon>
        <taxon>Puia</taxon>
    </lineage>
</organism>
<dbReference type="EMBL" id="BMJC01000007">
    <property type="protein sequence ID" value="GGB23577.1"/>
    <property type="molecule type" value="Genomic_DNA"/>
</dbReference>
<dbReference type="Gene3D" id="3.55.50.30">
    <property type="match status" value="1"/>
</dbReference>
<dbReference type="PANTHER" id="PTHR30273">
    <property type="entry name" value="PERIPLASMIC SIGNAL SENSOR AND SIGMA FACTOR ACTIVATOR FECR-RELATED"/>
    <property type="match status" value="1"/>
</dbReference>
<dbReference type="InterPro" id="IPR006860">
    <property type="entry name" value="FecR"/>
</dbReference>
<dbReference type="Pfam" id="PF04773">
    <property type="entry name" value="FecR"/>
    <property type="match status" value="1"/>
</dbReference>
<feature type="domain" description="Protein FecR C-terminal" evidence="3">
    <location>
        <begin position="365"/>
        <end position="431"/>
    </location>
</feature>
<evidence type="ECO:0000313" key="4">
    <source>
        <dbReference type="EMBL" id="GGB23577.1"/>
    </source>
</evidence>
<gene>
    <name evidence="4" type="ORF">GCM10011511_54300</name>
</gene>
<proteinExistence type="predicted"/>
<name>A0A8J2UIZ4_9BACT</name>
<protein>
    <recommendedName>
        <fullName evidence="6">FecR family protein</fullName>
    </recommendedName>
</protein>
<evidence type="ECO:0000313" key="5">
    <source>
        <dbReference type="Proteomes" id="UP000607559"/>
    </source>
</evidence>
<reference evidence="4" key="2">
    <citation type="submission" date="2020-09" db="EMBL/GenBank/DDBJ databases">
        <authorList>
            <person name="Sun Q."/>
            <person name="Zhou Y."/>
        </authorList>
    </citation>
    <scope>NUCLEOTIDE SEQUENCE</scope>
    <source>
        <strain evidence="4">CGMCC 1.15448</strain>
    </source>
</reference>
<evidence type="ECO:0000256" key="1">
    <source>
        <dbReference type="SAM" id="MobiDB-lite"/>
    </source>
</evidence>
<sequence length="434" mass="47827">MDPAVLKHIRGELLSPEEEEIVRDWRSQSPEKDQLLKDFETSATWVTQGLRKTAQLDTSDIWQKVKARLEAEGFGPFPADAPATPLPRPSRSLVLKVSIAACTLFLIGLGIKGIINYSHPAQKAIVTVRRTVARTGSPGHAGSAGRTDSAGRAGSAAKIPPGSNKAVLTLANGRQIYLHSVGNGLLARQDNIKVSKVADGRLRYVRLPSSVSSYPTLFNTISTPRAGQFSLVLPDNSRVWLNNVSTLRFPVNFTGNTREVELRGEAYFEVARDKAHPFIVHILKGAGSNTDTATVKVLGTRFNIKAYEGEDSIYATLTKGRIRFYDRRKTSLLSAGDQLVLSKDTVEIRHKADTASTIAWKNGLFNFNHSSLESTMWQIARWYDVKVDIRGKPHGYEFGGGISRSNTLDEIFKGLEKYGVHCRLEGRTIIVTVE</sequence>
<keyword evidence="5" id="KW-1185">Reference proteome</keyword>
<dbReference type="AlphaFoldDB" id="A0A8J2UIZ4"/>
<dbReference type="InterPro" id="IPR032508">
    <property type="entry name" value="FecR_C"/>
</dbReference>
<evidence type="ECO:0000259" key="3">
    <source>
        <dbReference type="Pfam" id="PF16344"/>
    </source>
</evidence>
<reference evidence="4" key="1">
    <citation type="journal article" date="2014" name="Int. J. Syst. Evol. Microbiol.">
        <title>Complete genome sequence of Corynebacterium casei LMG S-19264T (=DSM 44701T), isolated from a smear-ripened cheese.</title>
        <authorList>
            <consortium name="US DOE Joint Genome Institute (JGI-PGF)"/>
            <person name="Walter F."/>
            <person name="Albersmeier A."/>
            <person name="Kalinowski J."/>
            <person name="Ruckert C."/>
        </authorList>
    </citation>
    <scope>NUCLEOTIDE SEQUENCE</scope>
    <source>
        <strain evidence="4">CGMCC 1.15448</strain>
    </source>
</reference>
<dbReference type="GO" id="GO:0016989">
    <property type="term" value="F:sigma factor antagonist activity"/>
    <property type="evidence" value="ECO:0007669"/>
    <property type="project" value="TreeGrafter"/>
</dbReference>
<dbReference type="Gene3D" id="2.60.120.1440">
    <property type="match status" value="1"/>
</dbReference>
<dbReference type="Pfam" id="PF16344">
    <property type="entry name" value="FecR_C"/>
    <property type="match status" value="1"/>
</dbReference>